<reference evidence="2 3" key="1">
    <citation type="submission" date="2017-12" db="EMBL/GenBank/DDBJ databases">
        <title>Comparative genomics of Botrytis spp.</title>
        <authorList>
            <person name="Valero-Jimenez C.A."/>
            <person name="Tapia P."/>
            <person name="Veloso J."/>
            <person name="Silva-Moreno E."/>
            <person name="Staats M."/>
            <person name="Valdes J.H."/>
            <person name="Van Kan J.A.L."/>
        </authorList>
    </citation>
    <scope>NUCLEOTIDE SEQUENCE [LARGE SCALE GENOMIC DNA]</scope>
    <source>
        <strain evidence="2 3">MUCL11595</strain>
    </source>
</reference>
<dbReference type="Proteomes" id="UP000297527">
    <property type="component" value="Unassembled WGS sequence"/>
</dbReference>
<gene>
    <name evidence="2" type="ORF">BCON_0271g00130</name>
</gene>
<dbReference type="OrthoDB" id="9445768at2759"/>
<protein>
    <submittedName>
        <fullName evidence="2">Uncharacterized protein</fullName>
    </submittedName>
</protein>
<proteinExistence type="predicted"/>
<evidence type="ECO:0000313" key="3">
    <source>
        <dbReference type="Proteomes" id="UP000297527"/>
    </source>
</evidence>
<sequence length="69" mass="7756">MDIDQDPRISAAYTTRLDQTLQDLQDRVKEQEAALAKLIIHPSSEQKPQSPYLPDHHQSPKSTSTNSAL</sequence>
<evidence type="ECO:0000256" key="1">
    <source>
        <dbReference type="SAM" id="MobiDB-lite"/>
    </source>
</evidence>
<keyword evidence="3" id="KW-1185">Reference proteome</keyword>
<name>A0A4Z1HJZ8_9HELO</name>
<feature type="compositionally biased region" description="Polar residues" evidence="1">
    <location>
        <begin position="60"/>
        <end position="69"/>
    </location>
</feature>
<accession>A0A4Z1HJZ8</accession>
<dbReference type="AlphaFoldDB" id="A0A4Z1HJZ8"/>
<comment type="caution">
    <text evidence="2">The sequence shown here is derived from an EMBL/GenBank/DDBJ whole genome shotgun (WGS) entry which is preliminary data.</text>
</comment>
<organism evidence="2 3">
    <name type="scientific">Botryotinia convoluta</name>
    <dbReference type="NCBI Taxonomy" id="54673"/>
    <lineage>
        <taxon>Eukaryota</taxon>
        <taxon>Fungi</taxon>
        <taxon>Dikarya</taxon>
        <taxon>Ascomycota</taxon>
        <taxon>Pezizomycotina</taxon>
        <taxon>Leotiomycetes</taxon>
        <taxon>Helotiales</taxon>
        <taxon>Sclerotiniaceae</taxon>
        <taxon>Botryotinia</taxon>
    </lineage>
</organism>
<feature type="region of interest" description="Disordered" evidence="1">
    <location>
        <begin position="40"/>
        <end position="69"/>
    </location>
</feature>
<dbReference type="EMBL" id="PQXN01000270">
    <property type="protein sequence ID" value="TGO47592.1"/>
    <property type="molecule type" value="Genomic_DNA"/>
</dbReference>
<evidence type="ECO:0000313" key="2">
    <source>
        <dbReference type="EMBL" id="TGO47592.1"/>
    </source>
</evidence>